<feature type="region of interest" description="Disordered" evidence="1">
    <location>
        <begin position="86"/>
        <end position="114"/>
    </location>
</feature>
<reference evidence="3" key="1">
    <citation type="submission" date="2016-04" db="EMBL/GenBank/DDBJ databases">
        <authorList>
            <person name="Guldener U."/>
            <person name="Guldener U."/>
        </authorList>
    </citation>
    <scope>NUCLEOTIDE SEQUENCE [LARGE SCALE GENOMIC DNA]</scope>
    <source>
        <strain evidence="3">UB2112</strain>
    </source>
</reference>
<evidence type="ECO:0000256" key="1">
    <source>
        <dbReference type="SAM" id="MobiDB-lite"/>
    </source>
</evidence>
<gene>
    <name evidence="2" type="ORF">UBRO_21060</name>
</gene>
<sequence length="145" mass="15778">MPPPLTFPLLPRGHSTHIVPMGASCSTFGETYQMGLSQSVSVHNTPNVLSRVFCADPVTPSYTCVIDGNSKLLQSYTWLPQNDISNEAESDDAVPPSLQPYSHQQDAGTHSNSLGRSSFDHECRLCGMSIELDLECYKMQSSIAA</sequence>
<organism evidence="2 3">
    <name type="scientific">Ustilago bromivora</name>
    <dbReference type="NCBI Taxonomy" id="307758"/>
    <lineage>
        <taxon>Eukaryota</taxon>
        <taxon>Fungi</taxon>
        <taxon>Dikarya</taxon>
        <taxon>Basidiomycota</taxon>
        <taxon>Ustilaginomycotina</taxon>
        <taxon>Ustilaginomycetes</taxon>
        <taxon>Ustilaginales</taxon>
        <taxon>Ustilaginaceae</taxon>
        <taxon>Ustilago</taxon>
    </lineage>
</organism>
<evidence type="ECO:0000313" key="2">
    <source>
        <dbReference type="EMBL" id="SAM78594.1"/>
    </source>
</evidence>
<feature type="compositionally biased region" description="Polar residues" evidence="1">
    <location>
        <begin position="99"/>
        <end position="114"/>
    </location>
</feature>
<dbReference type="AlphaFoldDB" id="A0A1K0G0G5"/>
<name>A0A1K0G0G5_9BASI</name>
<proteinExistence type="predicted"/>
<dbReference type="EMBL" id="LT558119">
    <property type="protein sequence ID" value="SAM78594.1"/>
    <property type="molecule type" value="Genomic_DNA"/>
</dbReference>
<evidence type="ECO:0000313" key="3">
    <source>
        <dbReference type="Proteomes" id="UP000179920"/>
    </source>
</evidence>
<accession>A0A1K0G0G5</accession>
<protein>
    <submittedName>
        <fullName evidence="2">Uncharacterized protein</fullName>
    </submittedName>
</protein>
<dbReference type="Proteomes" id="UP000179920">
    <property type="component" value="Chromosome III"/>
</dbReference>